<feature type="compositionally biased region" description="Low complexity" evidence="1">
    <location>
        <begin position="657"/>
        <end position="694"/>
    </location>
</feature>
<dbReference type="RefSeq" id="WP_194847932.1">
    <property type="nucleotide sequence ID" value="NZ_JAAEJV010000031.1"/>
</dbReference>
<keyword evidence="2" id="KW-0812">Transmembrane</keyword>
<dbReference type="EMBL" id="JAAEJV010000031">
    <property type="protein sequence ID" value="MBF5059632.1"/>
    <property type="molecule type" value="Genomic_DNA"/>
</dbReference>
<feature type="compositionally biased region" description="Polar residues" evidence="1">
    <location>
        <begin position="15"/>
        <end position="34"/>
    </location>
</feature>
<protein>
    <submittedName>
        <fullName evidence="3">Uncharacterized protein</fullName>
    </submittedName>
</protein>
<sequence length="704" mass="78883">MQELWANSTKNNGYQILQNSSSEDSDGSDTNSVFNRRVKGIGSGNQYSSSPQTLIFSQNDSSDSDDYVYERITSDLRDRVEVISTTQDTKDTAQQYVKSRESAWSSVTKDTSSLTYILCIVFFFIALPVGAAKAKASNKKRDIIENPTKELAVAFRALSAIDATLQSHSSTSKFSSRGEYELDYKKFKEFVGNGKFDPKIEAELRKLPDRFGESGDFLALFKHAEERIKPWREGIETLSGVKGLALEVFEGIIEIAQEKLSVELNRQEASASTFFMKTYTQNLWGKSTVTTFVNCHRTTTSIEKIEKALKTHAEEISKHTGKDYGIVYRDLAEALLKDKGFQKNIIQKQNTLIQERDQFRDLKEVAHDFLKGFIDDLTLLAPAKDTNPPTGEARLLQLEQTLPSFDQNTAALFQTTGTEKTKEDFENEQQAILQSHASMRERFGKFWEDLQTKVNTDEIEAQKKIDELNDLQDFIKDYHSPSSSGAEASLIVNPRTSKAIKLSAKDAHTLQPVRAEIIKILSILAGKEGHGSPTLLRSFYRIVLPHVNMVKLLTKEEENSSSGTTTSSPLILKDFFKDNSLFEKDTTTGLYLFAKIPDNSASSSNASQEDSIATLRKALIELDQFETERDLDQLKKPMTLGLSSNLSDDSYCKNDTDSSSSSSYSSDSDNNSPNKNLIKNNNNNIIVNNNSYNHSNDHQDSSSD</sequence>
<proteinExistence type="predicted"/>
<gene>
    <name evidence="3" type="ORF">NEPTK9_001148</name>
</gene>
<feature type="compositionally biased region" description="Basic and acidic residues" evidence="1">
    <location>
        <begin position="695"/>
        <end position="704"/>
    </location>
</feature>
<dbReference type="Proteomes" id="UP001194714">
    <property type="component" value="Unassembled WGS sequence"/>
</dbReference>
<evidence type="ECO:0000256" key="1">
    <source>
        <dbReference type="SAM" id="MobiDB-lite"/>
    </source>
</evidence>
<feature type="transmembrane region" description="Helical" evidence="2">
    <location>
        <begin position="114"/>
        <end position="132"/>
    </location>
</feature>
<keyword evidence="2" id="KW-1133">Transmembrane helix</keyword>
<feature type="region of interest" description="Disordered" evidence="1">
    <location>
        <begin position="15"/>
        <end position="63"/>
    </location>
</feature>
<evidence type="ECO:0000313" key="3">
    <source>
        <dbReference type="EMBL" id="MBF5059632.1"/>
    </source>
</evidence>
<keyword evidence="4" id="KW-1185">Reference proteome</keyword>
<name>A0ABS0B1A5_9BACT</name>
<organism evidence="3 4">
    <name type="scientific">Candidatus Neptunichlamydia vexilliferae</name>
    <dbReference type="NCBI Taxonomy" id="1651774"/>
    <lineage>
        <taxon>Bacteria</taxon>
        <taxon>Pseudomonadati</taxon>
        <taxon>Chlamydiota</taxon>
        <taxon>Chlamydiia</taxon>
        <taxon>Parachlamydiales</taxon>
        <taxon>Simkaniaceae</taxon>
        <taxon>Candidatus Neptunichlamydia</taxon>
    </lineage>
</organism>
<feature type="region of interest" description="Disordered" evidence="1">
    <location>
        <begin position="645"/>
        <end position="704"/>
    </location>
</feature>
<reference evidence="3 4" key="1">
    <citation type="submission" date="2020-01" db="EMBL/GenBank/DDBJ databases">
        <title>Draft genome sequence of Cand. Neptunochlamydia vexilliferae K9.</title>
        <authorList>
            <person name="Schulz F."/>
            <person name="Koestlbacher S."/>
            <person name="Wascher F."/>
            <person name="Pizzetti I."/>
            <person name="Horn M."/>
        </authorList>
    </citation>
    <scope>NUCLEOTIDE SEQUENCE [LARGE SCALE GENOMIC DNA]</scope>
    <source>
        <strain evidence="3 4">K9</strain>
    </source>
</reference>
<keyword evidence="2" id="KW-0472">Membrane</keyword>
<comment type="caution">
    <text evidence="3">The sequence shown here is derived from an EMBL/GenBank/DDBJ whole genome shotgun (WGS) entry which is preliminary data.</text>
</comment>
<evidence type="ECO:0000256" key="2">
    <source>
        <dbReference type="SAM" id="Phobius"/>
    </source>
</evidence>
<feature type="compositionally biased region" description="Polar residues" evidence="1">
    <location>
        <begin position="44"/>
        <end position="61"/>
    </location>
</feature>
<evidence type="ECO:0000313" key="4">
    <source>
        <dbReference type="Proteomes" id="UP001194714"/>
    </source>
</evidence>
<accession>A0ABS0B1A5</accession>